<feature type="domain" description="PAC" evidence="17">
    <location>
        <begin position="167"/>
        <end position="219"/>
    </location>
</feature>
<proteinExistence type="predicted"/>
<evidence type="ECO:0000259" key="17">
    <source>
        <dbReference type="PROSITE" id="PS50113"/>
    </source>
</evidence>
<dbReference type="Proteomes" id="UP000238348">
    <property type="component" value="Chromosome"/>
</dbReference>
<dbReference type="SUPFAM" id="SSF52172">
    <property type="entry name" value="CheY-like"/>
    <property type="match status" value="1"/>
</dbReference>
<dbReference type="InterPro" id="IPR005467">
    <property type="entry name" value="His_kinase_dom"/>
</dbReference>
<sequence length="937" mass="100939">MPERSDPPIIAALLQARALIHEAAGSAEQRRLIGSALAEIDRVAASVDPSASASRFELTPLTASVPPVDTEVEALRREVERLRAIARHDRGLLDALLSESPHGIIVSDTQGKLILQNRAAERIWAGSATADNVEGWGRYRAFHPDGRPFAAEDWSMARCLTSRESVPAEEVHFQRFDGTHGMLLGSCAPLFSPDGEMLGAVSIFADITQLKQLEADLRVSRTKFSTTLKSIGDAVISTDGSGRIDFMNAVAEKLTGWSLEEARDRRLSEVFRVISEQTRNDLDAPVTEVLRYGGIIGLDDTTLLLRRDGSELAIDSSGAPIRSDEGELVGLVLVFRDVTEKRLADKRRYFIGEASRQLALSGLEYDTTLANIARLAVPHIADAAVVDIVEPDGSLSRLAAVHASASRQELGKELAVRYPADPEVPRAVHAVLRCGESLLLPEVDSMAWLRASPTQAGPSSEPRSGSKGEPKSEPKNDHECWSGAHDPMYLAVLRELGVRSAMIVPLRARGRTRGAITLLSTEPSRRYFIDDLALAEELCNFAALALDNAQLYRESQQVNRAKDEFLATLSHELRTPLTAILGWARMLRQGSLKPDTHSRALEAIERNGTLQAQLVEDLLDASRIITGKLRLDVMLIDLPPIINAAIDAVRHGADAKGIELAVQLDASAGPISGDQTRLQQVVWNLLSNAIKFTPRGGKVSIQLSKAEGLARVQVRDNGQGIVPEFLPYVFDRFRQADSTSTRPHSGLGLGLAIARHLIELHGGTVKAESGGEGKGATFTVDIPLAPRGAMAALRKPDALLGGAPADAEPTLQGLRVLMVDDEPDARELVTTVLERKGASITAVATVAEALSAIEREKPDVILSDLGMPGEDGYSLIRRLRAQSPEQGGRIPAAALTAYASAQDRTRALLAGFQSHVPKPIEASELAAVIANLAGRTG</sequence>
<dbReference type="Pfam" id="PF00512">
    <property type="entry name" value="HisKA"/>
    <property type="match status" value="1"/>
</dbReference>
<dbReference type="SMART" id="SM00086">
    <property type="entry name" value="PAC"/>
    <property type="match status" value="2"/>
</dbReference>
<dbReference type="Gene3D" id="3.40.50.2300">
    <property type="match status" value="1"/>
</dbReference>
<keyword evidence="6" id="KW-0808">Transferase</keyword>
<dbReference type="InterPro" id="IPR000700">
    <property type="entry name" value="PAS-assoc_C"/>
</dbReference>
<dbReference type="InterPro" id="IPR029016">
    <property type="entry name" value="GAF-like_dom_sf"/>
</dbReference>
<dbReference type="EMBL" id="CP012673">
    <property type="protein sequence ID" value="AUX39501.1"/>
    <property type="molecule type" value="Genomic_DNA"/>
</dbReference>
<dbReference type="PROSITE" id="PS50109">
    <property type="entry name" value="HIS_KIN"/>
    <property type="match status" value="1"/>
</dbReference>
<dbReference type="SUPFAM" id="SSF55874">
    <property type="entry name" value="ATPase domain of HSP90 chaperone/DNA topoisomerase II/histidine kinase"/>
    <property type="match status" value="1"/>
</dbReference>
<evidence type="ECO:0000259" key="15">
    <source>
        <dbReference type="PROSITE" id="PS50110"/>
    </source>
</evidence>
<dbReference type="SMART" id="SM00448">
    <property type="entry name" value="REC"/>
    <property type="match status" value="1"/>
</dbReference>
<dbReference type="SUPFAM" id="SSF55781">
    <property type="entry name" value="GAF domain-like"/>
    <property type="match status" value="1"/>
</dbReference>
<evidence type="ECO:0000256" key="11">
    <source>
        <dbReference type="ARBA" id="ARBA00023136"/>
    </source>
</evidence>
<keyword evidence="7" id="KW-0547">Nucleotide-binding</keyword>
<evidence type="ECO:0000256" key="12">
    <source>
        <dbReference type="PROSITE-ProRule" id="PRU00169"/>
    </source>
</evidence>
<dbReference type="InterPro" id="IPR001789">
    <property type="entry name" value="Sig_transdc_resp-reg_receiver"/>
</dbReference>
<dbReference type="Gene3D" id="1.10.287.130">
    <property type="match status" value="1"/>
</dbReference>
<dbReference type="InterPro" id="IPR004358">
    <property type="entry name" value="Sig_transdc_His_kin-like_C"/>
</dbReference>
<dbReference type="InterPro" id="IPR035965">
    <property type="entry name" value="PAS-like_dom_sf"/>
</dbReference>
<feature type="compositionally biased region" description="Polar residues" evidence="13">
    <location>
        <begin position="452"/>
        <end position="463"/>
    </location>
</feature>
<dbReference type="CDD" id="cd00082">
    <property type="entry name" value="HisKA"/>
    <property type="match status" value="1"/>
</dbReference>
<evidence type="ECO:0000256" key="5">
    <source>
        <dbReference type="ARBA" id="ARBA00022553"/>
    </source>
</evidence>
<dbReference type="CDD" id="cd16922">
    <property type="entry name" value="HATPase_EvgS-ArcB-TorS-like"/>
    <property type="match status" value="1"/>
</dbReference>
<dbReference type="NCBIfam" id="TIGR00229">
    <property type="entry name" value="sensory_box"/>
    <property type="match status" value="2"/>
</dbReference>
<comment type="catalytic activity">
    <reaction evidence="1">
        <text>ATP + protein L-histidine = ADP + protein N-phospho-L-histidine.</text>
        <dbReference type="EC" id="2.7.13.3"/>
    </reaction>
</comment>
<dbReference type="PRINTS" id="PR00344">
    <property type="entry name" value="BCTRLSENSOR"/>
</dbReference>
<dbReference type="InterPro" id="IPR036097">
    <property type="entry name" value="HisK_dim/P_sf"/>
</dbReference>
<dbReference type="InterPro" id="IPR003018">
    <property type="entry name" value="GAF"/>
</dbReference>
<accession>A0A2L0EJL9</accession>
<feature type="domain" description="PAC" evidence="17">
    <location>
        <begin position="298"/>
        <end position="350"/>
    </location>
</feature>
<evidence type="ECO:0000256" key="9">
    <source>
        <dbReference type="ARBA" id="ARBA00022840"/>
    </source>
</evidence>
<reference evidence="18 19" key="1">
    <citation type="submission" date="2015-09" db="EMBL/GenBank/DDBJ databases">
        <title>Sorangium comparison.</title>
        <authorList>
            <person name="Zaburannyi N."/>
            <person name="Bunk B."/>
            <person name="Overmann J."/>
            <person name="Mueller R."/>
        </authorList>
    </citation>
    <scope>NUCLEOTIDE SEQUENCE [LARGE SCALE GENOMIC DNA]</scope>
    <source>
        <strain evidence="18 19">So ce26</strain>
    </source>
</reference>
<evidence type="ECO:0000256" key="8">
    <source>
        <dbReference type="ARBA" id="ARBA00022777"/>
    </source>
</evidence>
<dbReference type="SMART" id="SM00388">
    <property type="entry name" value="HisKA"/>
    <property type="match status" value="1"/>
</dbReference>
<evidence type="ECO:0000259" key="14">
    <source>
        <dbReference type="PROSITE" id="PS50109"/>
    </source>
</evidence>
<evidence type="ECO:0000256" key="7">
    <source>
        <dbReference type="ARBA" id="ARBA00022741"/>
    </source>
</evidence>
<keyword evidence="5 12" id="KW-0597">Phosphoprotein</keyword>
<evidence type="ECO:0000259" key="16">
    <source>
        <dbReference type="PROSITE" id="PS50112"/>
    </source>
</evidence>
<evidence type="ECO:0000256" key="3">
    <source>
        <dbReference type="ARBA" id="ARBA00012438"/>
    </source>
</evidence>
<dbReference type="Gene3D" id="3.30.565.10">
    <property type="entry name" value="Histidine kinase-like ATPase, C-terminal domain"/>
    <property type="match status" value="1"/>
</dbReference>
<dbReference type="Pfam" id="PF00072">
    <property type="entry name" value="Response_reg"/>
    <property type="match status" value="1"/>
</dbReference>
<feature type="domain" description="PAS" evidence="16">
    <location>
        <begin position="220"/>
        <end position="293"/>
    </location>
</feature>
<dbReference type="PROSITE" id="PS50113">
    <property type="entry name" value="PAC"/>
    <property type="match status" value="2"/>
</dbReference>
<comment type="subcellular location">
    <subcellularLocation>
        <location evidence="2">Cell membrane</location>
    </subcellularLocation>
</comment>
<dbReference type="Gene3D" id="3.30.450.40">
    <property type="match status" value="1"/>
</dbReference>
<dbReference type="PROSITE" id="PS50110">
    <property type="entry name" value="RESPONSE_REGULATORY"/>
    <property type="match status" value="1"/>
</dbReference>
<keyword evidence="9" id="KW-0067">ATP-binding</keyword>
<dbReference type="RefSeq" id="WP_104977461.1">
    <property type="nucleotide sequence ID" value="NZ_CP012673.1"/>
</dbReference>
<feature type="modified residue" description="4-aspartylphosphate" evidence="12">
    <location>
        <position position="864"/>
    </location>
</feature>
<dbReference type="GO" id="GO:0000155">
    <property type="term" value="F:phosphorelay sensor kinase activity"/>
    <property type="evidence" value="ECO:0007669"/>
    <property type="project" value="InterPro"/>
</dbReference>
<dbReference type="PANTHER" id="PTHR43547">
    <property type="entry name" value="TWO-COMPONENT HISTIDINE KINASE"/>
    <property type="match status" value="1"/>
</dbReference>
<evidence type="ECO:0000256" key="1">
    <source>
        <dbReference type="ARBA" id="ARBA00000085"/>
    </source>
</evidence>
<dbReference type="EC" id="2.7.13.3" evidence="3"/>
<dbReference type="PANTHER" id="PTHR43547:SF2">
    <property type="entry name" value="HYBRID SIGNAL TRANSDUCTION HISTIDINE KINASE C"/>
    <property type="match status" value="1"/>
</dbReference>
<dbReference type="AlphaFoldDB" id="A0A2L0EJL9"/>
<organism evidence="18 19">
    <name type="scientific">Sorangium cellulosum</name>
    <name type="common">Polyangium cellulosum</name>
    <dbReference type="NCBI Taxonomy" id="56"/>
    <lineage>
        <taxon>Bacteria</taxon>
        <taxon>Pseudomonadati</taxon>
        <taxon>Myxococcota</taxon>
        <taxon>Polyangia</taxon>
        <taxon>Polyangiales</taxon>
        <taxon>Polyangiaceae</taxon>
        <taxon>Sorangium</taxon>
    </lineage>
</organism>
<keyword evidence="4" id="KW-1003">Cell membrane</keyword>
<dbReference type="SUPFAM" id="SSF47384">
    <property type="entry name" value="Homodimeric domain of signal transducing histidine kinase"/>
    <property type="match status" value="1"/>
</dbReference>
<name>A0A2L0EJL9_SORCE</name>
<dbReference type="Pfam" id="PF02518">
    <property type="entry name" value="HATPase_c"/>
    <property type="match status" value="1"/>
</dbReference>
<feature type="region of interest" description="Disordered" evidence="13">
    <location>
        <begin position="452"/>
        <end position="481"/>
    </location>
</feature>
<dbReference type="OrthoDB" id="5437500at2"/>
<evidence type="ECO:0000256" key="2">
    <source>
        <dbReference type="ARBA" id="ARBA00004236"/>
    </source>
</evidence>
<dbReference type="PROSITE" id="PS50112">
    <property type="entry name" value="PAS"/>
    <property type="match status" value="1"/>
</dbReference>
<evidence type="ECO:0000256" key="13">
    <source>
        <dbReference type="SAM" id="MobiDB-lite"/>
    </source>
</evidence>
<dbReference type="Pfam" id="PF08448">
    <property type="entry name" value="PAS_4"/>
    <property type="match status" value="2"/>
</dbReference>
<feature type="domain" description="Histidine kinase" evidence="14">
    <location>
        <begin position="568"/>
        <end position="786"/>
    </location>
</feature>
<dbReference type="SMART" id="SM00091">
    <property type="entry name" value="PAS"/>
    <property type="match status" value="2"/>
</dbReference>
<protein>
    <recommendedName>
        <fullName evidence="3">histidine kinase</fullName>
        <ecNumber evidence="3">2.7.13.3</ecNumber>
    </recommendedName>
</protein>
<dbReference type="SMART" id="SM00387">
    <property type="entry name" value="HATPase_c"/>
    <property type="match status" value="1"/>
</dbReference>
<keyword evidence="11" id="KW-0472">Membrane</keyword>
<evidence type="ECO:0000256" key="6">
    <source>
        <dbReference type="ARBA" id="ARBA00022679"/>
    </source>
</evidence>
<dbReference type="Pfam" id="PF01590">
    <property type="entry name" value="GAF"/>
    <property type="match status" value="1"/>
</dbReference>
<dbReference type="InterPro" id="IPR036890">
    <property type="entry name" value="HATPase_C_sf"/>
</dbReference>
<evidence type="ECO:0000313" key="18">
    <source>
        <dbReference type="EMBL" id="AUX39501.1"/>
    </source>
</evidence>
<dbReference type="GO" id="GO:0005886">
    <property type="term" value="C:plasma membrane"/>
    <property type="evidence" value="ECO:0007669"/>
    <property type="project" value="UniProtKB-SubCell"/>
</dbReference>
<dbReference type="InterPro" id="IPR001610">
    <property type="entry name" value="PAC"/>
</dbReference>
<dbReference type="InterPro" id="IPR013656">
    <property type="entry name" value="PAS_4"/>
</dbReference>
<dbReference type="InterPro" id="IPR000014">
    <property type="entry name" value="PAS"/>
</dbReference>
<dbReference type="Gene3D" id="3.30.450.20">
    <property type="entry name" value="PAS domain"/>
    <property type="match status" value="2"/>
</dbReference>
<evidence type="ECO:0000256" key="4">
    <source>
        <dbReference type="ARBA" id="ARBA00022475"/>
    </source>
</evidence>
<evidence type="ECO:0000313" key="19">
    <source>
        <dbReference type="Proteomes" id="UP000238348"/>
    </source>
</evidence>
<evidence type="ECO:0000256" key="10">
    <source>
        <dbReference type="ARBA" id="ARBA00023012"/>
    </source>
</evidence>
<dbReference type="InterPro" id="IPR003661">
    <property type="entry name" value="HisK_dim/P_dom"/>
</dbReference>
<dbReference type="CDD" id="cd00130">
    <property type="entry name" value="PAS"/>
    <property type="match status" value="2"/>
</dbReference>
<feature type="domain" description="Response regulatory" evidence="15">
    <location>
        <begin position="815"/>
        <end position="933"/>
    </location>
</feature>
<dbReference type="SMART" id="SM00065">
    <property type="entry name" value="GAF"/>
    <property type="match status" value="1"/>
</dbReference>
<dbReference type="FunFam" id="3.30.565.10:FF:000023">
    <property type="entry name" value="PAS domain-containing sensor histidine kinase"/>
    <property type="match status" value="1"/>
</dbReference>
<dbReference type="InterPro" id="IPR011006">
    <property type="entry name" value="CheY-like_superfamily"/>
</dbReference>
<gene>
    <name evidence="18" type="ORF">SOCE26_008940</name>
</gene>
<keyword evidence="8" id="KW-0418">Kinase</keyword>
<dbReference type="InterPro" id="IPR003594">
    <property type="entry name" value="HATPase_dom"/>
</dbReference>
<feature type="compositionally biased region" description="Basic and acidic residues" evidence="13">
    <location>
        <begin position="464"/>
        <end position="480"/>
    </location>
</feature>
<keyword evidence="10" id="KW-0902">Two-component regulatory system</keyword>
<dbReference type="GO" id="GO:0005524">
    <property type="term" value="F:ATP binding"/>
    <property type="evidence" value="ECO:0007669"/>
    <property type="project" value="UniProtKB-KW"/>
</dbReference>
<dbReference type="SUPFAM" id="SSF55785">
    <property type="entry name" value="PYP-like sensor domain (PAS domain)"/>
    <property type="match status" value="2"/>
</dbReference>